<feature type="compositionally biased region" description="Low complexity" evidence="1">
    <location>
        <begin position="277"/>
        <end position="289"/>
    </location>
</feature>
<evidence type="ECO:0000313" key="3">
    <source>
        <dbReference type="Proteomes" id="UP001158576"/>
    </source>
</evidence>
<accession>A0ABN7RYF2</accession>
<sequence>MMSGGTMDVNQFSVPGSMAMPPQNIITVIDTECNGPENLCKQIPSYGQPSPLLNDPPAAIQERTKKRLDKYRENAKRKESGHDHQVNHLLVKDLKETEKYHQKVNELKTKRKSGRDRKDNEKNSNGLRPDEQNAIMKGIRENMKENKRMSRKANSLVFGAGQSKGHVATAPVVAHPMFQSQVTPTPFGLVDNEIQLKLDPDRLNSFSDLKQDDIVAILGSQSMANQSENHAHTSAHAAGHIGPSALSDNFLQQQGGATGDGSIKQEHSSGSPLYHDMQPSMSHAQSSSYHPSVSQSFAAAHQQAAAARWGYGATQMTYQTSTQHAVDPRFLGQQMIHQQQHFPNHSSAYQYPQGDYPYPM</sequence>
<feature type="region of interest" description="Disordered" evidence="1">
    <location>
        <begin position="225"/>
        <end position="289"/>
    </location>
</feature>
<feature type="region of interest" description="Disordered" evidence="1">
    <location>
        <begin position="104"/>
        <end position="133"/>
    </location>
</feature>
<reference evidence="2 3" key="1">
    <citation type="submission" date="2021-04" db="EMBL/GenBank/DDBJ databases">
        <authorList>
            <person name="Bliznina A."/>
        </authorList>
    </citation>
    <scope>NUCLEOTIDE SEQUENCE [LARGE SCALE GENOMIC DNA]</scope>
</reference>
<evidence type="ECO:0000256" key="1">
    <source>
        <dbReference type="SAM" id="MobiDB-lite"/>
    </source>
</evidence>
<dbReference type="EMBL" id="OU015568">
    <property type="protein sequence ID" value="CAG5088590.1"/>
    <property type="molecule type" value="Genomic_DNA"/>
</dbReference>
<dbReference type="Proteomes" id="UP001158576">
    <property type="component" value="Chromosome PAR"/>
</dbReference>
<keyword evidence="3" id="KW-1185">Reference proteome</keyword>
<protein>
    <submittedName>
        <fullName evidence="2">Oidioi.mRNA.OKI2018_I69.PAR.g11893.t2.cds</fullName>
    </submittedName>
</protein>
<evidence type="ECO:0000313" key="2">
    <source>
        <dbReference type="EMBL" id="CAG5088590.1"/>
    </source>
</evidence>
<name>A0ABN7RYF2_OIKDI</name>
<gene>
    <name evidence="2" type="ORF">OKIOD_LOCUS3451</name>
</gene>
<proteinExistence type="predicted"/>
<feature type="compositionally biased region" description="Polar residues" evidence="1">
    <location>
        <begin position="246"/>
        <end position="255"/>
    </location>
</feature>
<organism evidence="2 3">
    <name type="scientific">Oikopleura dioica</name>
    <name type="common">Tunicate</name>
    <dbReference type="NCBI Taxonomy" id="34765"/>
    <lineage>
        <taxon>Eukaryota</taxon>
        <taxon>Metazoa</taxon>
        <taxon>Chordata</taxon>
        <taxon>Tunicata</taxon>
        <taxon>Appendicularia</taxon>
        <taxon>Copelata</taxon>
        <taxon>Oikopleuridae</taxon>
        <taxon>Oikopleura</taxon>
    </lineage>
</organism>